<evidence type="ECO:0000256" key="5">
    <source>
        <dbReference type="ARBA" id="ARBA00022692"/>
    </source>
</evidence>
<evidence type="ECO:0000256" key="7">
    <source>
        <dbReference type="ARBA" id="ARBA00023065"/>
    </source>
</evidence>
<evidence type="ECO:0000256" key="2">
    <source>
        <dbReference type="ARBA" id="ARBA00005551"/>
    </source>
</evidence>
<comment type="similarity">
    <text evidence="2">Belongs to the monovalent cation:proton antiporter 2 (CPA2) transporter (TC 2.A.37) family.</text>
</comment>
<keyword evidence="8 9" id="KW-0472">Membrane</keyword>
<evidence type="ECO:0000256" key="3">
    <source>
        <dbReference type="ARBA" id="ARBA00022448"/>
    </source>
</evidence>
<feature type="transmembrane region" description="Helical" evidence="9">
    <location>
        <begin position="337"/>
        <end position="356"/>
    </location>
</feature>
<feature type="transmembrane region" description="Helical" evidence="9">
    <location>
        <begin position="159"/>
        <end position="180"/>
    </location>
</feature>
<dbReference type="RefSeq" id="WP_200967166.1">
    <property type="nucleotide sequence ID" value="NZ_BMAQ01000031.1"/>
</dbReference>
<feature type="transmembrane region" description="Helical" evidence="9">
    <location>
        <begin position="275"/>
        <end position="295"/>
    </location>
</feature>
<organism evidence="11 12">
    <name type="scientific">Insulibacter thermoxylanivorax</name>
    <dbReference type="NCBI Taxonomy" id="2749268"/>
    <lineage>
        <taxon>Bacteria</taxon>
        <taxon>Bacillati</taxon>
        <taxon>Bacillota</taxon>
        <taxon>Bacilli</taxon>
        <taxon>Bacillales</taxon>
        <taxon>Paenibacillaceae</taxon>
        <taxon>Insulibacter</taxon>
    </lineage>
</organism>
<dbReference type="Gene3D" id="3.40.50.720">
    <property type="entry name" value="NAD(P)-binding Rossmann-like Domain"/>
    <property type="match status" value="1"/>
</dbReference>
<dbReference type="SUPFAM" id="SSF51735">
    <property type="entry name" value="NAD(P)-binding Rossmann-fold domains"/>
    <property type="match status" value="1"/>
</dbReference>
<dbReference type="Pfam" id="PF02254">
    <property type="entry name" value="TrkA_N"/>
    <property type="match status" value="1"/>
</dbReference>
<keyword evidence="12" id="KW-1185">Reference proteome</keyword>
<evidence type="ECO:0000256" key="1">
    <source>
        <dbReference type="ARBA" id="ARBA00004141"/>
    </source>
</evidence>
<dbReference type="Gene3D" id="1.20.1530.20">
    <property type="match status" value="1"/>
</dbReference>
<feature type="transmembrane region" description="Helical" evidence="9">
    <location>
        <begin position="57"/>
        <end position="76"/>
    </location>
</feature>
<dbReference type="Gene3D" id="3.30.70.1450">
    <property type="entry name" value="Regulator of K+ conductance, C-terminal domain"/>
    <property type="match status" value="1"/>
</dbReference>
<evidence type="ECO:0000256" key="6">
    <source>
        <dbReference type="ARBA" id="ARBA00022989"/>
    </source>
</evidence>
<dbReference type="GO" id="GO:1902600">
    <property type="term" value="P:proton transmembrane transport"/>
    <property type="evidence" value="ECO:0007669"/>
    <property type="project" value="InterPro"/>
</dbReference>
<evidence type="ECO:0000313" key="11">
    <source>
        <dbReference type="EMBL" id="GFR38950.1"/>
    </source>
</evidence>
<dbReference type="SUPFAM" id="SSF116726">
    <property type="entry name" value="TrkA C-terminal domain-like"/>
    <property type="match status" value="1"/>
</dbReference>
<gene>
    <name evidence="11" type="primary">napA</name>
    <name evidence="11" type="ORF">PRECH8_22460</name>
</gene>
<evidence type="ECO:0000256" key="9">
    <source>
        <dbReference type="SAM" id="Phobius"/>
    </source>
</evidence>
<dbReference type="InterPro" id="IPR038770">
    <property type="entry name" value="Na+/solute_symporter_sf"/>
</dbReference>
<dbReference type="AlphaFoldDB" id="A0A916QDW4"/>
<evidence type="ECO:0000256" key="4">
    <source>
        <dbReference type="ARBA" id="ARBA00022449"/>
    </source>
</evidence>
<reference evidence="11" key="1">
    <citation type="submission" date="2020-08" db="EMBL/GenBank/DDBJ databases">
        <authorList>
            <person name="Uke A."/>
            <person name="Chhe C."/>
            <person name="Baramee S."/>
            <person name="Kosugi A."/>
        </authorList>
    </citation>
    <scope>NUCLEOTIDE SEQUENCE</scope>
    <source>
        <strain evidence="11">DA-C8</strain>
    </source>
</reference>
<comment type="subcellular location">
    <subcellularLocation>
        <location evidence="1">Membrane</location>
        <topology evidence="1">Multi-pass membrane protein</topology>
    </subcellularLocation>
</comment>
<protein>
    <submittedName>
        <fullName evidence="11">Sodium:proton antiporter</fullName>
    </submittedName>
</protein>
<keyword evidence="4" id="KW-0050">Antiport</keyword>
<dbReference type="InterPro" id="IPR006037">
    <property type="entry name" value="RCK_C"/>
</dbReference>
<dbReference type="InterPro" id="IPR003148">
    <property type="entry name" value="RCK_N"/>
</dbReference>
<dbReference type="Proteomes" id="UP000654993">
    <property type="component" value="Unassembled WGS sequence"/>
</dbReference>
<feature type="transmembrane region" description="Helical" evidence="9">
    <location>
        <begin position="31"/>
        <end position="51"/>
    </location>
</feature>
<feature type="transmembrane region" description="Helical" evidence="9">
    <location>
        <begin position="301"/>
        <end position="325"/>
    </location>
</feature>
<keyword evidence="7" id="KW-0406">Ion transport</keyword>
<feature type="transmembrane region" description="Helical" evidence="9">
    <location>
        <begin position="97"/>
        <end position="115"/>
    </location>
</feature>
<keyword evidence="5 9" id="KW-0812">Transmembrane</keyword>
<sequence length="610" mass="67340">MGAHTSLTSLLIVVAIAFAIPIILHQLRLKVLPVVVAEILVGLIIGRSGFNLIQEDAWLELLSTFGLIYLMFLSGMEIDFNQFARRRSPRKKGPNPLVASLIVFTGILLISYGLAEGLVWLGFVSEPYLMTIIIATISLGVVVPVLKEQGLIETPFGQTILLITVISDFVTMILLAIYISSLSGSMASMLLLIAFFLLVVIVYLSIRRFTRSKFLEALMKGTAQLGTRGVFALLLFFVVMSENMGVENILGAFLAGVVVTLVVPDKGFQHSLESFGYGFLIPIFFVMTGVKLNIWELFSDIRILFFIPVLLLALFISKLMPAVMLRFWFGWKESMSAGILLSSTLSLVIAAATVALDLGLITSSMHGALILVAIISCFVAPVMFNRLNPPKEDKPLKIAMIGANHITLPVSQDLQKDGLEVTLYSAKPSGMESKEEQYSRFPLTEVPRLDIVSLADKGAFDADVLICGSLDDQVNMQLARHAHSMGVERIIVRLEDPERVEKAEEEGFTVFSTLYAARTLLRGMIQYPGAVKLITTNDDTLKELVVRNPAYHKMMLRDMPILGQALVLRIYRGQSFVVPQGSTEILLGDRLLVSGEAEHIEQMRQALEEK</sequence>
<feature type="transmembrane region" description="Helical" evidence="9">
    <location>
        <begin position="186"/>
        <end position="206"/>
    </location>
</feature>
<proteinExistence type="inferred from homology"/>
<dbReference type="PANTHER" id="PTHR43562">
    <property type="entry name" value="NAPA-TYPE SODIUM/HYDROGEN ANTIPORTER"/>
    <property type="match status" value="1"/>
</dbReference>
<dbReference type="InterPro" id="IPR006153">
    <property type="entry name" value="Cation/H_exchanger_TM"/>
</dbReference>
<dbReference type="GO" id="GO:0006813">
    <property type="term" value="P:potassium ion transport"/>
    <property type="evidence" value="ECO:0007669"/>
    <property type="project" value="InterPro"/>
</dbReference>
<dbReference type="InterPro" id="IPR036291">
    <property type="entry name" value="NAD(P)-bd_dom_sf"/>
</dbReference>
<comment type="caution">
    <text evidence="11">The sequence shown here is derived from an EMBL/GenBank/DDBJ whole genome shotgun (WGS) entry which is preliminary data.</text>
</comment>
<feature type="transmembrane region" description="Helical" evidence="9">
    <location>
        <begin position="368"/>
        <end position="387"/>
    </location>
</feature>
<feature type="transmembrane region" description="Helical" evidence="9">
    <location>
        <begin position="245"/>
        <end position="263"/>
    </location>
</feature>
<keyword evidence="6 9" id="KW-1133">Transmembrane helix</keyword>
<dbReference type="PROSITE" id="PS51202">
    <property type="entry name" value="RCK_C"/>
    <property type="match status" value="1"/>
</dbReference>
<dbReference type="EMBL" id="BMAQ01000031">
    <property type="protein sequence ID" value="GFR38950.1"/>
    <property type="molecule type" value="Genomic_DNA"/>
</dbReference>
<dbReference type="GO" id="GO:0016020">
    <property type="term" value="C:membrane"/>
    <property type="evidence" value="ECO:0007669"/>
    <property type="project" value="UniProtKB-SubCell"/>
</dbReference>
<reference evidence="11" key="2">
    <citation type="journal article" date="2021" name="Data Brief">
        <title>Draft genome sequence data of the facultative, thermophilic, xylanolytic bacterium Paenibacillus sp. strain DA-C8.</title>
        <authorList>
            <person name="Chhe C."/>
            <person name="Uke A."/>
            <person name="Baramee S."/>
            <person name="Ungkulpasvich U."/>
            <person name="Tachaapaikoon C."/>
            <person name="Pason P."/>
            <person name="Waeonukul R."/>
            <person name="Ratanakhanokchai K."/>
            <person name="Kosugi A."/>
        </authorList>
    </citation>
    <scope>NUCLEOTIDE SEQUENCE</scope>
    <source>
        <strain evidence="11">DA-C8</strain>
    </source>
</reference>
<dbReference type="Pfam" id="PF00999">
    <property type="entry name" value="Na_H_Exchanger"/>
    <property type="match status" value="1"/>
</dbReference>
<feature type="transmembrane region" description="Helical" evidence="9">
    <location>
        <begin position="127"/>
        <end position="147"/>
    </location>
</feature>
<dbReference type="InterPro" id="IPR036721">
    <property type="entry name" value="RCK_C_sf"/>
</dbReference>
<dbReference type="GO" id="GO:0008324">
    <property type="term" value="F:monoatomic cation transmembrane transporter activity"/>
    <property type="evidence" value="ECO:0007669"/>
    <property type="project" value="InterPro"/>
</dbReference>
<evidence type="ECO:0000259" key="10">
    <source>
        <dbReference type="PROSITE" id="PS51202"/>
    </source>
</evidence>
<dbReference type="GO" id="GO:0015297">
    <property type="term" value="F:antiporter activity"/>
    <property type="evidence" value="ECO:0007669"/>
    <property type="project" value="UniProtKB-KW"/>
</dbReference>
<name>A0A916QDW4_9BACL</name>
<evidence type="ECO:0000256" key="8">
    <source>
        <dbReference type="ARBA" id="ARBA00023136"/>
    </source>
</evidence>
<accession>A0A916QDW4</accession>
<dbReference type="PANTHER" id="PTHR43562:SF1">
    <property type="entry name" value="NA(+)_H(+) ANTIPORTER YJBQ-RELATED"/>
    <property type="match status" value="1"/>
</dbReference>
<evidence type="ECO:0000313" key="12">
    <source>
        <dbReference type="Proteomes" id="UP000654993"/>
    </source>
</evidence>
<feature type="domain" description="RCK C-terminal" evidence="10">
    <location>
        <begin position="528"/>
        <end position="609"/>
    </location>
</feature>
<keyword evidence="3" id="KW-0813">Transport</keyword>
<dbReference type="Pfam" id="PF02080">
    <property type="entry name" value="TrkA_C"/>
    <property type="match status" value="1"/>
</dbReference>
<feature type="transmembrane region" description="Helical" evidence="9">
    <location>
        <begin position="6"/>
        <end position="24"/>
    </location>
</feature>